<sequence length="361" mass="42657">MSSYPVFRAVGTVAAVALLGVHGSFVASAEESSYEYEYGYGDKGVNSYSKYGSSDYKYGSKYYPWKDYDGYYSKWTKKSYYSKYDSGSYYGDYGYECDSYYPKYKFWSPKTWKFRKYAKFDYYSGDCDDSPYKNYRDYGYKCDSYYPKYKFYKPWTWKFQKYEKSGYWTGPCYKSHVGKCEYKADVNDHHWEGKMEEVPEKSKYKWWKSYSPYYKKSYNTGYIIHATATTKNQYDKDFDLHVYSDDLTFTLSCKIQHGTSKYRNQQYADCENKGLYHGCTQKAWLTFANIGNKCHPEEMLLEYESYHCDNYDYDVKLKGSLWNKHYKAPNGDPANDEPADAEPATTDDEPANDQPITPSQN</sequence>
<organism evidence="3 4">
    <name type="scientific">Pycnococcus provasolii</name>
    <dbReference type="NCBI Taxonomy" id="41880"/>
    <lineage>
        <taxon>Eukaryota</taxon>
        <taxon>Viridiplantae</taxon>
        <taxon>Chlorophyta</taxon>
        <taxon>Pseudoscourfieldiophyceae</taxon>
        <taxon>Pseudoscourfieldiales</taxon>
        <taxon>Pycnococcaceae</taxon>
        <taxon>Pycnococcus</taxon>
    </lineage>
</organism>
<name>A0A830I1N9_9CHLO</name>
<gene>
    <name evidence="3" type="ORF">PPROV_000969900</name>
</gene>
<dbReference type="EMBL" id="BNJQ01000032">
    <property type="protein sequence ID" value="GHP10969.1"/>
    <property type="molecule type" value="Genomic_DNA"/>
</dbReference>
<feature type="signal peptide" evidence="2">
    <location>
        <begin position="1"/>
        <end position="23"/>
    </location>
</feature>
<proteinExistence type="predicted"/>
<dbReference type="Proteomes" id="UP000660262">
    <property type="component" value="Unassembled WGS sequence"/>
</dbReference>
<feature type="chain" id="PRO_5033041005" evidence="2">
    <location>
        <begin position="24"/>
        <end position="361"/>
    </location>
</feature>
<keyword evidence="2" id="KW-0732">Signal</keyword>
<evidence type="ECO:0000256" key="2">
    <source>
        <dbReference type="SAM" id="SignalP"/>
    </source>
</evidence>
<keyword evidence="4" id="KW-1185">Reference proteome</keyword>
<evidence type="ECO:0000313" key="4">
    <source>
        <dbReference type="Proteomes" id="UP000660262"/>
    </source>
</evidence>
<feature type="region of interest" description="Disordered" evidence="1">
    <location>
        <begin position="326"/>
        <end position="361"/>
    </location>
</feature>
<protein>
    <submittedName>
        <fullName evidence="3">Uncharacterized protein</fullName>
    </submittedName>
</protein>
<feature type="compositionally biased region" description="Acidic residues" evidence="1">
    <location>
        <begin position="334"/>
        <end position="351"/>
    </location>
</feature>
<comment type="caution">
    <text evidence="3">The sequence shown here is derived from an EMBL/GenBank/DDBJ whole genome shotgun (WGS) entry which is preliminary data.</text>
</comment>
<reference evidence="3" key="1">
    <citation type="submission" date="2020-10" db="EMBL/GenBank/DDBJ databases">
        <title>Unveiling of a novel bifunctional photoreceptor, Dualchrome1, isolated from a cosmopolitan green alga.</title>
        <authorList>
            <person name="Suzuki S."/>
            <person name="Kawachi M."/>
        </authorList>
    </citation>
    <scope>NUCLEOTIDE SEQUENCE</scope>
    <source>
        <strain evidence="3">NIES 2893</strain>
    </source>
</reference>
<evidence type="ECO:0000313" key="3">
    <source>
        <dbReference type="EMBL" id="GHP10969.1"/>
    </source>
</evidence>
<evidence type="ECO:0000256" key="1">
    <source>
        <dbReference type="SAM" id="MobiDB-lite"/>
    </source>
</evidence>
<accession>A0A830I1N9</accession>
<dbReference type="AlphaFoldDB" id="A0A830I1N9"/>